<evidence type="ECO:0000256" key="4">
    <source>
        <dbReference type="ARBA" id="ARBA00023136"/>
    </source>
</evidence>
<dbReference type="OrthoDB" id="7619858at2"/>
<evidence type="ECO:0000256" key="3">
    <source>
        <dbReference type="ARBA" id="ARBA00022989"/>
    </source>
</evidence>
<dbReference type="GO" id="GO:0016020">
    <property type="term" value="C:membrane"/>
    <property type="evidence" value="ECO:0007669"/>
    <property type="project" value="UniProtKB-SubCell"/>
</dbReference>
<reference evidence="6 7" key="1">
    <citation type="submission" date="2017-03" db="EMBL/GenBank/DDBJ databases">
        <authorList>
            <person name="Afonso C.L."/>
            <person name="Miller P.J."/>
            <person name="Scott M.A."/>
            <person name="Spackman E."/>
            <person name="Goraichik I."/>
            <person name="Dimitrov K.M."/>
            <person name="Suarez D.L."/>
            <person name="Swayne D.E."/>
        </authorList>
    </citation>
    <scope>NUCLEOTIDE SEQUENCE [LARGE SCALE GENOMIC DNA]</scope>
    <source>
        <strain evidence="6 7">CECT 8287</strain>
    </source>
</reference>
<dbReference type="InterPro" id="IPR023352">
    <property type="entry name" value="MAPEG-like_dom_sf"/>
</dbReference>
<dbReference type="EMBL" id="FWFL01000003">
    <property type="protein sequence ID" value="SLN30108.1"/>
    <property type="molecule type" value="Genomic_DNA"/>
</dbReference>
<keyword evidence="3 5" id="KW-1133">Transmembrane helix</keyword>
<keyword evidence="2 5" id="KW-0812">Transmembrane</keyword>
<sequence>MTLSITPLYAGLVGLLFVYLSVQVVQGRFEAKVSVGDGDDKALRKRIRVQGNCAEYAPIGLLLLAMAEIQGAPVWVVHLLGLMLLIGRILHAVGLGLTPQNILMRQSGMALTLLMLILAALANVGHALI</sequence>
<dbReference type="RefSeq" id="WP_085891651.1">
    <property type="nucleotide sequence ID" value="NZ_FWFL01000003.1"/>
</dbReference>
<feature type="transmembrane region" description="Helical" evidence="5">
    <location>
        <begin position="6"/>
        <end position="25"/>
    </location>
</feature>
<feature type="transmembrane region" description="Helical" evidence="5">
    <location>
        <begin position="109"/>
        <end position="128"/>
    </location>
</feature>
<dbReference type="Gene3D" id="1.20.120.550">
    <property type="entry name" value="Membrane associated eicosanoid/glutathione metabolism-like domain"/>
    <property type="match status" value="1"/>
</dbReference>
<keyword evidence="4 5" id="KW-0472">Membrane</keyword>
<feature type="transmembrane region" description="Helical" evidence="5">
    <location>
        <begin position="75"/>
        <end position="97"/>
    </location>
</feature>
<organism evidence="6 7">
    <name type="scientific">Roseovarius litorisediminis</name>
    <dbReference type="NCBI Taxonomy" id="1312363"/>
    <lineage>
        <taxon>Bacteria</taxon>
        <taxon>Pseudomonadati</taxon>
        <taxon>Pseudomonadota</taxon>
        <taxon>Alphaproteobacteria</taxon>
        <taxon>Rhodobacterales</taxon>
        <taxon>Roseobacteraceae</taxon>
        <taxon>Roseovarius</taxon>
    </lineage>
</organism>
<accession>A0A1Y5S5A0</accession>
<keyword evidence="7" id="KW-1185">Reference proteome</keyword>
<comment type="subcellular location">
    <subcellularLocation>
        <location evidence="1">Membrane</location>
    </subcellularLocation>
</comment>
<evidence type="ECO:0000256" key="2">
    <source>
        <dbReference type="ARBA" id="ARBA00022692"/>
    </source>
</evidence>
<protein>
    <submittedName>
        <fullName evidence="6">Inner membrane protein YecN</fullName>
    </submittedName>
</protein>
<dbReference type="Pfam" id="PF01124">
    <property type="entry name" value="MAPEG"/>
    <property type="match status" value="1"/>
</dbReference>
<dbReference type="Proteomes" id="UP000193827">
    <property type="component" value="Unassembled WGS sequence"/>
</dbReference>
<proteinExistence type="predicted"/>
<dbReference type="PANTHER" id="PTHR35814">
    <property type="match status" value="1"/>
</dbReference>
<dbReference type="SUPFAM" id="SSF161084">
    <property type="entry name" value="MAPEG domain-like"/>
    <property type="match status" value="1"/>
</dbReference>
<evidence type="ECO:0000256" key="1">
    <source>
        <dbReference type="ARBA" id="ARBA00004370"/>
    </source>
</evidence>
<name>A0A1Y5S5A0_9RHOB</name>
<evidence type="ECO:0000313" key="7">
    <source>
        <dbReference type="Proteomes" id="UP000193827"/>
    </source>
</evidence>
<evidence type="ECO:0000313" key="6">
    <source>
        <dbReference type="EMBL" id="SLN30108.1"/>
    </source>
</evidence>
<dbReference type="PANTHER" id="PTHR35814:SF1">
    <property type="entry name" value="GLUTATHIONE S-TRANSFERASE-RELATED"/>
    <property type="match status" value="1"/>
</dbReference>
<dbReference type="AlphaFoldDB" id="A0A1Y5S5A0"/>
<evidence type="ECO:0000256" key="5">
    <source>
        <dbReference type="SAM" id="Phobius"/>
    </source>
</evidence>
<dbReference type="InterPro" id="IPR001129">
    <property type="entry name" value="Membr-assoc_MAPEG"/>
</dbReference>
<gene>
    <name evidence="6" type="primary">yecN</name>
    <name evidence="6" type="ORF">PEL8287_01394</name>
</gene>